<dbReference type="SUPFAM" id="SSF55486">
    <property type="entry name" value="Metalloproteases ('zincins'), catalytic domain"/>
    <property type="match status" value="1"/>
</dbReference>
<dbReference type="Gene3D" id="3.40.390.10">
    <property type="entry name" value="Collagenase (Catalytic Domain)"/>
    <property type="match status" value="1"/>
</dbReference>
<keyword evidence="4" id="KW-0479">Metal-binding</keyword>
<dbReference type="InterPro" id="IPR024079">
    <property type="entry name" value="MetalloPept_cat_dom_sf"/>
</dbReference>
<dbReference type="CDD" id="cd11008">
    <property type="entry name" value="M35_deuterolysin_like"/>
    <property type="match status" value="1"/>
</dbReference>
<gene>
    <name evidence="8" type="ORF">CGGC5_7341</name>
</gene>
<evidence type="ECO:0000256" key="4">
    <source>
        <dbReference type="ARBA" id="ARBA00022723"/>
    </source>
</evidence>
<dbReference type="PANTHER" id="PTHR37016:SF3">
    <property type="entry name" value="NEUTRAL PROTEASE 2-RELATED"/>
    <property type="match status" value="1"/>
</dbReference>
<dbReference type="GO" id="GO:0046872">
    <property type="term" value="F:metal ion binding"/>
    <property type="evidence" value="ECO:0007669"/>
    <property type="project" value="UniProtKB-KW"/>
</dbReference>
<evidence type="ECO:0000256" key="7">
    <source>
        <dbReference type="ARBA" id="ARBA00023049"/>
    </source>
</evidence>
<dbReference type="GO" id="GO:0008237">
    <property type="term" value="F:metallopeptidase activity"/>
    <property type="evidence" value="ECO:0007669"/>
    <property type="project" value="UniProtKB-KW"/>
</dbReference>
<evidence type="ECO:0000256" key="6">
    <source>
        <dbReference type="ARBA" id="ARBA00022833"/>
    </source>
</evidence>
<dbReference type="GO" id="GO:0006508">
    <property type="term" value="P:proteolysis"/>
    <property type="evidence" value="ECO:0007669"/>
    <property type="project" value="UniProtKB-KW"/>
</dbReference>
<keyword evidence="5" id="KW-0378">Hydrolase</keyword>
<organism evidence="8">
    <name type="scientific">Colletotrichum fructicola (strain Nara gc5)</name>
    <name type="common">Anthracnose fungus</name>
    <name type="synonym">Colletotrichum gloeosporioides (strain Nara gc5)</name>
    <dbReference type="NCBI Taxonomy" id="1213859"/>
    <lineage>
        <taxon>Eukaryota</taxon>
        <taxon>Fungi</taxon>
        <taxon>Dikarya</taxon>
        <taxon>Ascomycota</taxon>
        <taxon>Pezizomycotina</taxon>
        <taxon>Sordariomycetes</taxon>
        <taxon>Hypocreomycetidae</taxon>
        <taxon>Glomerellales</taxon>
        <taxon>Glomerellaceae</taxon>
        <taxon>Colletotrichum</taxon>
        <taxon>Colletotrichum gloeosporioides species complex</taxon>
    </lineage>
</organism>
<comment type="cofactor">
    <cofactor evidence="1">
        <name>Zn(2+)</name>
        <dbReference type="ChEBI" id="CHEBI:29105"/>
    </cofactor>
</comment>
<keyword evidence="6" id="KW-0862">Zinc</keyword>
<dbReference type="HOGENOM" id="CLU_069405_1_0_1"/>
<dbReference type="AlphaFoldDB" id="L2G1W2"/>
<comment type="similarity">
    <text evidence="2">Belongs to the peptidase M35 family.</text>
</comment>
<evidence type="ECO:0000256" key="2">
    <source>
        <dbReference type="ARBA" id="ARBA00010279"/>
    </source>
</evidence>
<evidence type="ECO:0000256" key="5">
    <source>
        <dbReference type="ARBA" id="ARBA00022801"/>
    </source>
</evidence>
<evidence type="ECO:0000313" key="8">
    <source>
        <dbReference type="EMBL" id="ELA32587.1"/>
    </source>
</evidence>
<dbReference type="STRING" id="1213859.L2G1W2"/>
<name>L2G1W2_COLFN</name>
<evidence type="ECO:0000256" key="1">
    <source>
        <dbReference type="ARBA" id="ARBA00001947"/>
    </source>
</evidence>
<proteinExistence type="inferred from homology"/>
<dbReference type="PANTHER" id="PTHR37016">
    <property type="match status" value="1"/>
</dbReference>
<dbReference type="InterPro" id="IPR050414">
    <property type="entry name" value="Fungal_M35_metalloproteases"/>
</dbReference>
<keyword evidence="3 8" id="KW-0645">Protease</keyword>
<accession>L2G1W2</accession>
<keyword evidence="7" id="KW-0482">Metalloprotease</keyword>
<reference evidence="8" key="1">
    <citation type="submission" date="2012-08" db="EMBL/GenBank/DDBJ databases">
        <title>Genome analysis of Colletotrichum orbiculare and Colletotrichum fructicola.</title>
        <authorList>
            <person name="Gan P.H.P."/>
            <person name="Ikeda K."/>
            <person name="Irieda H."/>
            <person name="Narusaka M."/>
            <person name="O'Connell R.J."/>
            <person name="Narusaka Y."/>
            <person name="Takano Y."/>
            <person name="Kubo Y."/>
            <person name="Shirasu K."/>
        </authorList>
    </citation>
    <scope>NUCLEOTIDE SEQUENCE</scope>
    <source>
        <strain evidence="8">Nara gc5</strain>
    </source>
</reference>
<sequence length="331" mass="36154">MGHSARIHERALTSWVMKGYGTESSCTQEQIDQIEPAVEYAKILAKAAMTALEDVGTSGVAYRRWFGDNNTNENTLASIKANNYEAVISGLRAPESGTVKSEDEGGPDKSRLVFSCPNSEHPVCEPNPYAGTEPVAGMLNAGEVYDNNVLRLCPPFFRQVSHSQMLVNWRDWKEGDLQTSAGFTLLHEMQHLDAIVGNPNRCADHAYTVADCEKLPSVERLKNAQTFAYFALDVLVNPPSPSNGFMRPYILVASASAPLQSPRMVAIAPPWQKSSRNNVSPWPKVSVERIVGGVCRVSLCTGRVHEGDEVGNVAAESMVTAKNSKAYPLWA</sequence>
<dbReference type="EMBL" id="KB020693">
    <property type="protein sequence ID" value="ELA32587.1"/>
    <property type="molecule type" value="Genomic_DNA"/>
</dbReference>
<protein>
    <submittedName>
        <fullName evidence="8">Putative protease</fullName>
    </submittedName>
</protein>
<evidence type="ECO:0000256" key="3">
    <source>
        <dbReference type="ARBA" id="ARBA00022670"/>
    </source>
</evidence>